<dbReference type="HOGENOM" id="CLU_2997800_0_0_1"/>
<evidence type="ECO:0000313" key="1">
    <source>
        <dbReference type="EMBL" id="KIM61190.1"/>
    </source>
</evidence>
<name>A0A0C3DKI7_9AGAM</name>
<protein>
    <submittedName>
        <fullName evidence="1">Uncharacterized protein</fullName>
    </submittedName>
</protein>
<dbReference type="InParanoid" id="A0A0C3DKI7"/>
<gene>
    <name evidence="1" type="ORF">SCLCIDRAFT_909086</name>
</gene>
<reference evidence="1 2" key="1">
    <citation type="submission" date="2014-04" db="EMBL/GenBank/DDBJ databases">
        <authorList>
            <consortium name="DOE Joint Genome Institute"/>
            <person name="Kuo A."/>
            <person name="Kohler A."/>
            <person name="Nagy L.G."/>
            <person name="Floudas D."/>
            <person name="Copeland A."/>
            <person name="Barry K.W."/>
            <person name="Cichocki N."/>
            <person name="Veneault-Fourrey C."/>
            <person name="LaButti K."/>
            <person name="Lindquist E.A."/>
            <person name="Lipzen A."/>
            <person name="Lundell T."/>
            <person name="Morin E."/>
            <person name="Murat C."/>
            <person name="Sun H."/>
            <person name="Tunlid A."/>
            <person name="Henrissat B."/>
            <person name="Grigoriev I.V."/>
            <person name="Hibbett D.S."/>
            <person name="Martin F."/>
            <person name="Nordberg H.P."/>
            <person name="Cantor M.N."/>
            <person name="Hua S.X."/>
        </authorList>
    </citation>
    <scope>NUCLEOTIDE SEQUENCE [LARGE SCALE GENOMIC DNA]</scope>
    <source>
        <strain evidence="1 2">Foug A</strain>
    </source>
</reference>
<keyword evidence="2" id="KW-1185">Reference proteome</keyword>
<sequence length="57" mass="6402">MPGTVSWRIDTYCEDPSFLLAMEISYSSVERYEQNVPAEPTLCMPRGEAEACSLRGN</sequence>
<organism evidence="1 2">
    <name type="scientific">Scleroderma citrinum Foug A</name>
    <dbReference type="NCBI Taxonomy" id="1036808"/>
    <lineage>
        <taxon>Eukaryota</taxon>
        <taxon>Fungi</taxon>
        <taxon>Dikarya</taxon>
        <taxon>Basidiomycota</taxon>
        <taxon>Agaricomycotina</taxon>
        <taxon>Agaricomycetes</taxon>
        <taxon>Agaricomycetidae</taxon>
        <taxon>Boletales</taxon>
        <taxon>Sclerodermatineae</taxon>
        <taxon>Sclerodermataceae</taxon>
        <taxon>Scleroderma</taxon>
    </lineage>
</organism>
<proteinExistence type="predicted"/>
<dbReference type="AlphaFoldDB" id="A0A0C3DKI7"/>
<evidence type="ECO:0000313" key="2">
    <source>
        <dbReference type="Proteomes" id="UP000053989"/>
    </source>
</evidence>
<dbReference type="EMBL" id="KN822054">
    <property type="protein sequence ID" value="KIM61190.1"/>
    <property type="molecule type" value="Genomic_DNA"/>
</dbReference>
<reference evidence="2" key="2">
    <citation type="submission" date="2015-01" db="EMBL/GenBank/DDBJ databases">
        <title>Evolutionary Origins and Diversification of the Mycorrhizal Mutualists.</title>
        <authorList>
            <consortium name="DOE Joint Genome Institute"/>
            <consortium name="Mycorrhizal Genomics Consortium"/>
            <person name="Kohler A."/>
            <person name="Kuo A."/>
            <person name="Nagy L.G."/>
            <person name="Floudas D."/>
            <person name="Copeland A."/>
            <person name="Barry K.W."/>
            <person name="Cichocki N."/>
            <person name="Veneault-Fourrey C."/>
            <person name="LaButti K."/>
            <person name="Lindquist E.A."/>
            <person name="Lipzen A."/>
            <person name="Lundell T."/>
            <person name="Morin E."/>
            <person name="Murat C."/>
            <person name="Riley R."/>
            <person name="Ohm R."/>
            <person name="Sun H."/>
            <person name="Tunlid A."/>
            <person name="Henrissat B."/>
            <person name="Grigoriev I.V."/>
            <person name="Hibbett D.S."/>
            <person name="Martin F."/>
        </authorList>
    </citation>
    <scope>NUCLEOTIDE SEQUENCE [LARGE SCALE GENOMIC DNA]</scope>
    <source>
        <strain evidence="2">Foug A</strain>
    </source>
</reference>
<accession>A0A0C3DKI7</accession>
<dbReference type="Proteomes" id="UP000053989">
    <property type="component" value="Unassembled WGS sequence"/>
</dbReference>